<sequence length="89" mass="9302">MKRAAIAASAAILGSGVTGVAPWPVVAFLGMLGALVYIYRLRVIQDLGRRALDKSTPEGVPSVMSTITGGELTLDPLPAKGVRNGKKKR</sequence>
<keyword evidence="1" id="KW-0472">Membrane</keyword>
<gene>
    <name evidence="2" type="ORF">ACFQ3T_34325</name>
</gene>
<keyword evidence="3" id="KW-1185">Reference proteome</keyword>
<feature type="transmembrane region" description="Helical" evidence="1">
    <location>
        <begin position="26"/>
        <end position="44"/>
    </location>
</feature>
<dbReference type="RefSeq" id="WP_380729939.1">
    <property type="nucleotide sequence ID" value="NZ_JBHTLK010000347.1"/>
</dbReference>
<reference evidence="3" key="1">
    <citation type="journal article" date="2019" name="Int. J. Syst. Evol. Microbiol.">
        <title>The Global Catalogue of Microorganisms (GCM) 10K type strain sequencing project: providing services to taxonomists for standard genome sequencing and annotation.</title>
        <authorList>
            <consortium name="The Broad Institute Genomics Platform"/>
            <consortium name="The Broad Institute Genome Sequencing Center for Infectious Disease"/>
            <person name="Wu L."/>
            <person name="Ma J."/>
        </authorList>
    </citation>
    <scope>NUCLEOTIDE SEQUENCE [LARGE SCALE GENOMIC DNA]</scope>
    <source>
        <strain evidence="3">CCUG 60214</strain>
    </source>
</reference>
<keyword evidence="1" id="KW-0812">Transmembrane</keyword>
<protein>
    <submittedName>
        <fullName evidence="2">Uncharacterized protein</fullName>
    </submittedName>
</protein>
<evidence type="ECO:0000313" key="2">
    <source>
        <dbReference type="EMBL" id="MFD1152238.1"/>
    </source>
</evidence>
<organism evidence="2 3">
    <name type="scientific">Saccharothrix hoggarensis</name>
    <dbReference type="NCBI Taxonomy" id="913853"/>
    <lineage>
        <taxon>Bacteria</taxon>
        <taxon>Bacillati</taxon>
        <taxon>Actinomycetota</taxon>
        <taxon>Actinomycetes</taxon>
        <taxon>Pseudonocardiales</taxon>
        <taxon>Pseudonocardiaceae</taxon>
        <taxon>Saccharothrix</taxon>
    </lineage>
</organism>
<accession>A0ABW3R5A5</accession>
<proteinExistence type="predicted"/>
<evidence type="ECO:0000313" key="3">
    <source>
        <dbReference type="Proteomes" id="UP001597168"/>
    </source>
</evidence>
<name>A0ABW3R5A5_9PSEU</name>
<evidence type="ECO:0000256" key="1">
    <source>
        <dbReference type="SAM" id="Phobius"/>
    </source>
</evidence>
<comment type="caution">
    <text evidence="2">The sequence shown here is derived from an EMBL/GenBank/DDBJ whole genome shotgun (WGS) entry which is preliminary data.</text>
</comment>
<keyword evidence="1" id="KW-1133">Transmembrane helix</keyword>
<dbReference type="EMBL" id="JBHTLK010000347">
    <property type="protein sequence ID" value="MFD1152238.1"/>
    <property type="molecule type" value="Genomic_DNA"/>
</dbReference>
<dbReference type="Proteomes" id="UP001597168">
    <property type="component" value="Unassembled WGS sequence"/>
</dbReference>